<dbReference type="EMBL" id="BAAAZA010000045">
    <property type="protein sequence ID" value="GAA3900611.1"/>
    <property type="molecule type" value="Genomic_DNA"/>
</dbReference>
<evidence type="ECO:0008006" key="4">
    <source>
        <dbReference type="Google" id="ProtNLM"/>
    </source>
</evidence>
<evidence type="ECO:0000313" key="2">
    <source>
        <dbReference type="EMBL" id="GAA3900611.1"/>
    </source>
</evidence>
<reference evidence="3" key="1">
    <citation type="journal article" date="2019" name="Int. J. Syst. Evol. Microbiol.">
        <title>The Global Catalogue of Microorganisms (GCM) 10K type strain sequencing project: providing services to taxonomists for standard genome sequencing and annotation.</title>
        <authorList>
            <consortium name="The Broad Institute Genomics Platform"/>
            <consortium name="The Broad Institute Genome Sequencing Center for Infectious Disease"/>
            <person name="Wu L."/>
            <person name="Ma J."/>
        </authorList>
    </citation>
    <scope>NUCLEOTIDE SEQUENCE [LARGE SCALE GENOMIC DNA]</scope>
    <source>
        <strain evidence="3">JCM 16578</strain>
    </source>
</reference>
<accession>A0ABP7LEV8</accession>
<name>A0ABP7LEV8_9ACTN</name>
<feature type="compositionally biased region" description="Basic and acidic residues" evidence="1">
    <location>
        <begin position="856"/>
        <end position="871"/>
    </location>
</feature>
<feature type="compositionally biased region" description="Basic and acidic residues" evidence="1">
    <location>
        <begin position="1284"/>
        <end position="1295"/>
    </location>
</feature>
<feature type="region of interest" description="Disordered" evidence="1">
    <location>
        <begin position="846"/>
        <end position="901"/>
    </location>
</feature>
<feature type="region of interest" description="Disordered" evidence="1">
    <location>
        <begin position="1284"/>
        <end position="1306"/>
    </location>
</feature>
<keyword evidence="3" id="KW-1185">Reference proteome</keyword>
<proteinExistence type="predicted"/>
<dbReference type="Proteomes" id="UP001501563">
    <property type="component" value="Unassembled WGS sequence"/>
</dbReference>
<gene>
    <name evidence="2" type="ORF">GCM10022207_81710</name>
</gene>
<evidence type="ECO:0000313" key="3">
    <source>
        <dbReference type="Proteomes" id="UP001501563"/>
    </source>
</evidence>
<sequence length="1306" mass="140090">MTDTERTARKKLGSMLTCLWKAAGQPQAQVLGLPPSTLRDWRKGETAPSAERTDHFWSVVRKLQQAARRPGHSDTEWEVALRAAQEEGTSRRHRQIVVFREEDPDHRFVRTHRPAIEAAVDDVRGREGERRAMNAFVRDSRSTAPSYLCWHADAPVGKTVLLADYVQRPPHHTDVLNFFVSAAHGTDTRAEFEKQMADQIGAFLRPAQQCMPGGVRQWKHLFAAAAEKSVRHGRNLLLVVDGLDDDVAWSGLSAGGEASAAGGRSLPSVVRGSIAALLPAVPPPGMRVIVSFRRGVRYPDDLPARHPLRQRTHLRALAPAKGVPQVRLPPPNPTALGETVAGLLAAAGGGLRTADLAELAGLPADRLDRLVQGPAGRSLILDDPIAPTYALAEPGLIQAIREDLGDEAIAQHTRTLLAWSQRWRTAGWPPGTPPYPLTHQLRLLTSAAERAAYVLDMPRLRRLASSVGPGTALAQLNAFEKEISPSDTAPGNLAVLVPLIAARALLRRESREVPPGAPALLVRLGEVERARDLARSAPTMAARAVHLADVAVEMTYAEREGADAVALEAAQWLTRTNQGFPGTYQDAETYTRLLEAARTLVSLNDLGAARNLLRAVIRDKGAGTETLAKAAGLLVTAGDTDGVTALRERAETLGEGGTRDRAAAVDLWGALARAIPSLGSDAGDRIMAICQELGSSDGLDAVDVLARAASALSRLPARRQRAAEEKTRAALARMTEALADPDALSEDDQAYLGRELAGTLARLAQAVDDTLPTRNALNDISHLLKSLPERLRVGTLGDVIPERALSVTVAGEERRAQKAKADLATVQEEKKAVRRNKDAERKVLKDAQRKVLAASRRKDTKTQTEPGDTKRQGQPAPVSRRAHRHRPSTGLRPPGDGPQHDHVLLLHEADDQLGAGKLLRSRELLETALQRSPVPSSHPPVPQDWTLGLSQALGFAGEFSTAEALAAYVPGRRDRVLHLAALSLGCSLGGHTDAGGRYAHEAAQLTAGNPDPGPTNVVAQALAHAGDAPAASATAAGRTAAEKRQALTAVAAGLTRLCPKEAARTAEPLTEALIRRIDSGSPLRTLPELAALLLAYPDIRQPDPRLHEAFRLASLRLSDTPPPWHAPSMTVLTLLKRLGCLPEEDNHVVAGITNRWQHSLQPGAEPCAELALLSAMDGDTTALWRHAEAARTPDGRATALYTAAAYLAAAPATLTTDTRASDRIIRTCLTLARTTGDGSPPAEATARRLVHSLLRSDAWTHTIPLLPQLAPGALQHLSLIAKDPNRRADGPETGDHTPQLRTNHCQ</sequence>
<protein>
    <recommendedName>
        <fullName evidence="4">NACHT domain-containing protein</fullName>
    </recommendedName>
</protein>
<evidence type="ECO:0000256" key="1">
    <source>
        <dbReference type="SAM" id="MobiDB-lite"/>
    </source>
</evidence>
<organism evidence="2 3">
    <name type="scientific">Streptomyces lannensis</name>
    <dbReference type="NCBI Taxonomy" id="766498"/>
    <lineage>
        <taxon>Bacteria</taxon>
        <taxon>Bacillati</taxon>
        <taxon>Actinomycetota</taxon>
        <taxon>Actinomycetes</taxon>
        <taxon>Kitasatosporales</taxon>
        <taxon>Streptomycetaceae</taxon>
        <taxon>Streptomyces</taxon>
    </lineage>
</organism>
<comment type="caution">
    <text evidence="2">The sequence shown here is derived from an EMBL/GenBank/DDBJ whole genome shotgun (WGS) entry which is preliminary data.</text>
</comment>